<dbReference type="KEGG" id="xap:XA3_18300"/>
<organism evidence="18 19">
    <name type="scientific">Xylocopilactobacillus apicola</name>
    <dbReference type="NCBI Taxonomy" id="2932184"/>
    <lineage>
        <taxon>Bacteria</taxon>
        <taxon>Bacillati</taxon>
        <taxon>Bacillota</taxon>
        <taxon>Bacilli</taxon>
        <taxon>Lactobacillales</taxon>
        <taxon>Lactobacillaceae</taxon>
        <taxon>Xylocopilactobacillus</taxon>
    </lineage>
</organism>
<evidence type="ECO:0000256" key="9">
    <source>
        <dbReference type="ARBA" id="ARBA00032370"/>
    </source>
</evidence>
<dbReference type="PROSITE" id="PS00428">
    <property type="entry name" value="FTSW_RODA_SPOVE"/>
    <property type="match status" value="1"/>
</dbReference>
<keyword evidence="19" id="KW-1185">Reference proteome</keyword>
<dbReference type="GO" id="GO:0009252">
    <property type="term" value="P:peptidoglycan biosynthetic process"/>
    <property type="evidence" value="ECO:0007669"/>
    <property type="project" value="UniProtKB-KW"/>
</dbReference>
<keyword evidence="5" id="KW-0133">Cell shape</keyword>
<gene>
    <name evidence="18" type="ORF">XA3_18300</name>
</gene>
<dbReference type="Pfam" id="PF01098">
    <property type="entry name" value="FTSW_RODA_SPOVE"/>
    <property type="match status" value="1"/>
</dbReference>
<feature type="transmembrane region" description="Helical" evidence="17">
    <location>
        <begin position="296"/>
        <end position="320"/>
    </location>
</feature>
<dbReference type="Proteomes" id="UP001321861">
    <property type="component" value="Chromosome"/>
</dbReference>
<feature type="transmembrane region" description="Helical" evidence="17">
    <location>
        <begin position="80"/>
        <end position="99"/>
    </location>
</feature>
<dbReference type="GO" id="GO:0005886">
    <property type="term" value="C:plasma membrane"/>
    <property type="evidence" value="ECO:0007669"/>
    <property type="project" value="TreeGrafter"/>
</dbReference>
<dbReference type="PANTHER" id="PTHR30474">
    <property type="entry name" value="CELL CYCLE PROTEIN"/>
    <property type="match status" value="1"/>
</dbReference>
<feature type="transmembrane region" description="Helical" evidence="17">
    <location>
        <begin position="332"/>
        <end position="356"/>
    </location>
</feature>
<keyword evidence="18" id="KW-0131">Cell cycle</keyword>
<evidence type="ECO:0000256" key="1">
    <source>
        <dbReference type="ARBA" id="ARBA00004141"/>
    </source>
</evidence>
<comment type="catalytic activity">
    <reaction evidence="15">
        <text>[GlcNAc-(1-&gt;4)-Mur2Ac(oyl-L-Ala-gamma-D-Glu-L-Lys-D-Ala-D-Ala)](n)-di-trans,octa-cis-undecaprenyl diphosphate + beta-D-GlcNAc-(1-&gt;4)-Mur2Ac(oyl-L-Ala-gamma-D-Glu-L-Lys-D-Ala-D-Ala)-di-trans,octa-cis-undecaprenyl diphosphate = [GlcNAc-(1-&gt;4)-Mur2Ac(oyl-L-Ala-gamma-D-Glu-L-Lys-D-Ala-D-Ala)](n+1)-di-trans,octa-cis-undecaprenyl diphosphate + di-trans,octa-cis-undecaprenyl diphosphate + H(+)</text>
        <dbReference type="Rhea" id="RHEA:23708"/>
        <dbReference type="Rhea" id="RHEA-COMP:9602"/>
        <dbReference type="Rhea" id="RHEA-COMP:9603"/>
        <dbReference type="ChEBI" id="CHEBI:15378"/>
        <dbReference type="ChEBI" id="CHEBI:58405"/>
        <dbReference type="ChEBI" id="CHEBI:60033"/>
        <dbReference type="ChEBI" id="CHEBI:78435"/>
        <dbReference type="EC" id="2.4.99.28"/>
    </reaction>
</comment>
<evidence type="ECO:0000256" key="10">
    <source>
        <dbReference type="ARBA" id="ARBA00033270"/>
    </source>
</evidence>
<comment type="function">
    <text evidence="16">Peptidoglycan polymerase that is essential for cell division.</text>
</comment>
<dbReference type="AlphaFoldDB" id="A0AAU9DTE7"/>
<dbReference type="GO" id="GO:0051301">
    <property type="term" value="P:cell division"/>
    <property type="evidence" value="ECO:0007669"/>
    <property type="project" value="UniProtKB-KW"/>
</dbReference>
<feature type="transmembrane region" description="Helical" evidence="17">
    <location>
        <begin position="12"/>
        <end position="30"/>
    </location>
</feature>
<evidence type="ECO:0000256" key="4">
    <source>
        <dbReference type="ARBA" id="ARBA00022692"/>
    </source>
</evidence>
<keyword evidence="3" id="KW-0808">Transferase</keyword>
<dbReference type="GO" id="GO:0032153">
    <property type="term" value="C:cell division site"/>
    <property type="evidence" value="ECO:0007669"/>
    <property type="project" value="TreeGrafter"/>
</dbReference>
<evidence type="ECO:0000256" key="3">
    <source>
        <dbReference type="ARBA" id="ARBA00022679"/>
    </source>
</evidence>
<comment type="similarity">
    <text evidence="11">Belongs to the SEDS family. FtsW subfamily.</text>
</comment>
<keyword evidence="8 17" id="KW-0472">Membrane</keyword>
<dbReference type="InterPro" id="IPR018365">
    <property type="entry name" value="Cell_cycle_FtsW-rel_CS"/>
</dbReference>
<evidence type="ECO:0000256" key="8">
    <source>
        <dbReference type="ARBA" id="ARBA00023136"/>
    </source>
</evidence>
<keyword evidence="6" id="KW-0573">Peptidoglycan synthesis</keyword>
<feature type="transmembrane region" description="Helical" evidence="17">
    <location>
        <begin position="50"/>
        <end position="68"/>
    </location>
</feature>
<evidence type="ECO:0000256" key="17">
    <source>
        <dbReference type="SAM" id="Phobius"/>
    </source>
</evidence>
<accession>A0AAU9DTE7</accession>
<keyword evidence="4 17" id="KW-0812">Transmembrane</keyword>
<dbReference type="GO" id="GO:0008360">
    <property type="term" value="P:regulation of cell shape"/>
    <property type="evidence" value="ECO:0007669"/>
    <property type="project" value="UniProtKB-KW"/>
</dbReference>
<evidence type="ECO:0000256" key="15">
    <source>
        <dbReference type="ARBA" id="ARBA00049902"/>
    </source>
</evidence>
<evidence type="ECO:0000256" key="5">
    <source>
        <dbReference type="ARBA" id="ARBA00022960"/>
    </source>
</evidence>
<evidence type="ECO:0000256" key="14">
    <source>
        <dbReference type="ARBA" id="ARBA00044770"/>
    </source>
</evidence>
<evidence type="ECO:0000313" key="19">
    <source>
        <dbReference type="Proteomes" id="UP001321861"/>
    </source>
</evidence>
<feature type="transmembrane region" description="Helical" evidence="17">
    <location>
        <begin position="177"/>
        <end position="198"/>
    </location>
</feature>
<evidence type="ECO:0000256" key="12">
    <source>
        <dbReference type="ARBA" id="ARBA00041185"/>
    </source>
</evidence>
<keyword evidence="7 17" id="KW-1133">Transmembrane helix</keyword>
<name>A0AAU9DTE7_9LACO</name>
<feature type="transmembrane region" description="Helical" evidence="17">
    <location>
        <begin position="362"/>
        <end position="381"/>
    </location>
</feature>
<evidence type="ECO:0000256" key="16">
    <source>
        <dbReference type="ARBA" id="ARBA00049966"/>
    </source>
</evidence>
<evidence type="ECO:0000256" key="11">
    <source>
        <dbReference type="ARBA" id="ARBA00038053"/>
    </source>
</evidence>
<keyword evidence="2" id="KW-0328">Glycosyltransferase</keyword>
<evidence type="ECO:0000313" key="18">
    <source>
        <dbReference type="EMBL" id="BDR59389.1"/>
    </source>
</evidence>
<feature type="transmembrane region" description="Helical" evidence="17">
    <location>
        <begin position="203"/>
        <end position="221"/>
    </location>
</feature>
<dbReference type="EC" id="2.4.99.28" evidence="14"/>
<feature type="transmembrane region" description="Helical" evidence="17">
    <location>
        <begin position="151"/>
        <end position="171"/>
    </location>
</feature>
<proteinExistence type="inferred from homology"/>
<comment type="subcellular location">
    <subcellularLocation>
        <location evidence="1">Membrane</location>
        <topology evidence="1">Multi-pass membrane protein</topology>
    </subcellularLocation>
</comment>
<evidence type="ECO:0000256" key="7">
    <source>
        <dbReference type="ARBA" id="ARBA00022989"/>
    </source>
</evidence>
<evidence type="ECO:0000256" key="6">
    <source>
        <dbReference type="ARBA" id="ARBA00022984"/>
    </source>
</evidence>
<keyword evidence="18" id="KW-0132">Cell division</keyword>
<dbReference type="GO" id="GO:0008955">
    <property type="term" value="F:peptidoglycan glycosyltransferase activity"/>
    <property type="evidence" value="ECO:0007669"/>
    <property type="project" value="UniProtKB-EC"/>
</dbReference>
<dbReference type="InterPro" id="IPR001182">
    <property type="entry name" value="FtsW/RodA"/>
</dbReference>
<evidence type="ECO:0000256" key="13">
    <source>
        <dbReference type="ARBA" id="ARBA00041418"/>
    </source>
</evidence>
<dbReference type="RefSeq" id="WP_317635187.1">
    <property type="nucleotide sequence ID" value="NZ_AP026802.1"/>
</dbReference>
<dbReference type="GO" id="GO:0015648">
    <property type="term" value="F:lipid-linked peptidoglycan transporter activity"/>
    <property type="evidence" value="ECO:0007669"/>
    <property type="project" value="TreeGrafter"/>
</dbReference>
<dbReference type="EMBL" id="AP026802">
    <property type="protein sequence ID" value="BDR59389.1"/>
    <property type="molecule type" value="Genomic_DNA"/>
</dbReference>
<dbReference type="PANTHER" id="PTHR30474:SF2">
    <property type="entry name" value="PEPTIDOGLYCAN GLYCOSYLTRANSFERASE FTSW-RELATED"/>
    <property type="match status" value="1"/>
</dbReference>
<protein>
    <recommendedName>
        <fullName evidence="12">Probable peptidoglycan glycosyltransferase FtsW</fullName>
        <ecNumber evidence="14">2.4.99.28</ecNumber>
    </recommendedName>
    <alternativeName>
        <fullName evidence="13">Cell division protein FtsW</fullName>
    </alternativeName>
    <alternativeName>
        <fullName evidence="10">Cell wall polymerase</fullName>
    </alternativeName>
    <alternativeName>
        <fullName evidence="9">Peptidoglycan polymerase</fullName>
    </alternativeName>
</protein>
<reference evidence="18 19" key="1">
    <citation type="journal article" date="2023" name="Microbiol. Spectr.">
        <title>Symbiosis of Carpenter Bees with Uncharacterized Lactic Acid Bacteria Showing NAD Auxotrophy.</title>
        <authorList>
            <person name="Kawasaki S."/>
            <person name="Ozawa K."/>
            <person name="Mori T."/>
            <person name="Yamamoto A."/>
            <person name="Ito M."/>
            <person name="Ohkuma M."/>
            <person name="Sakamoto M."/>
            <person name="Matsutani M."/>
        </authorList>
    </citation>
    <scope>NUCLEOTIDE SEQUENCE [LARGE SCALE GENOMIC DNA]</scope>
    <source>
        <strain evidence="18 19">XA3</strain>
    </source>
</reference>
<sequence>MKNQEKKFKYDRWLLYPYLFLSVIGILMVYSASANITQSSVSSMSPLNYLIRQSGYFLIGLFLVYLFAHLRFDFLRQGKVTNSFFLIVVMMLIFLLFHGKAVNGASAWISLGPINIQPSEFAKLAITLYLARILAKREEKMKPSWRNLAPYFKSIFGPLCLVGLVCIIVFFQPDTGGFLSLALITIMIVAISGIPWVIGVSTVVFLFLLAGGAIYGILDLYNKHILSKLPYQILRVIAFADPWKNSSSSGVQLTNSYFAINNGGWFGVGIGNSIQKHGYLPEQNTDFILSIVAEELGIMTVILILIAIFMIIVRAMILAIRSRNNYYSMISIGVATTFFIQTVFNVGGVTGLLPITGVTLPFISYGGSSVMLLSIELGLLFHISNLDRIRRIEAKVAIDDKKN</sequence>
<feature type="transmembrane region" description="Helical" evidence="17">
    <location>
        <begin position="105"/>
        <end position="130"/>
    </location>
</feature>
<evidence type="ECO:0000256" key="2">
    <source>
        <dbReference type="ARBA" id="ARBA00022676"/>
    </source>
</evidence>